<name>A0A3L7JXE9_9BACI</name>
<reference evidence="1 2" key="1">
    <citation type="submission" date="2018-10" db="EMBL/GenBank/DDBJ databases">
        <title>Falsibacillus sp. genome draft.</title>
        <authorList>
            <person name="Shi S."/>
        </authorList>
    </citation>
    <scope>NUCLEOTIDE SEQUENCE [LARGE SCALE GENOMIC DNA]</scope>
    <source>
        <strain evidence="1 2">GY 10110</strain>
    </source>
</reference>
<proteinExistence type="predicted"/>
<evidence type="ECO:0000313" key="1">
    <source>
        <dbReference type="EMBL" id="RLQ93112.1"/>
    </source>
</evidence>
<accession>A0A3L7JXE9</accession>
<dbReference type="AlphaFoldDB" id="A0A3L7JXE9"/>
<dbReference type="EMBL" id="RCVZ01000017">
    <property type="protein sequence ID" value="RLQ93112.1"/>
    <property type="molecule type" value="Genomic_DNA"/>
</dbReference>
<gene>
    <name evidence="1" type="ORF">D9X91_18960</name>
</gene>
<protein>
    <submittedName>
        <fullName evidence="1">Uncharacterized protein</fullName>
    </submittedName>
</protein>
<organism evidence="1 2">
    <name type="scientific">Falsibacillus albus</name>
    <dbReference type="NCBI Taxonomy" id="2478915"/>
    <lineage>
        <taxon>Bacteria</taxon>
        <taxon>Bacillati</taxon>
        <taxon>Bacillota</taxon>
        <taxon>Bacilli</taxon>
        <taxon>Bacillales</taxon>
        <taxon>Bacillaceae</taxon>
        <taxon>Falsibacillus</taxon>
    </lineage>
</organism>
<keyword evidence="2" id="KW-1185">Reference proteome</keyword>
<comment type="caution">
    <text evidence="1">The sequence shown here is derived from an EMBL/GenBank/DDBJ whole genome shotgun (WGS) entry which is preliminary data.</text>
</comment>
<evidence type="ECO:0000313" key="2">
    <source>
        <dbReference type="Proteomes" id="UP000276770"/>
    </source>
</evidence>
<dbReference type="Proteomes" id="UP000276770">
    <property type="component" value="Unassembled WGS sequence"/>
</dbReference>
<sequence>MICGISYCISPFCLFFIKLTRVDSSWITIFLKTFKKMIESCRNFAGEAAGSFDMKGDYSYLIKLLVLAIKYGN</sequence>